<comment type="caution">
    <text evidence="2">The sequence shown here is derived from an EMBL/GenBank/DDBJ whole genome shotgun (WGS) entry which is preliminary data.</text>
</comment>
<dbReference type="OrthoDB" id="289721at2759"/>
<name>A0A8X6ISX7_NEPPI</name>
<dbReference type="GO" id="GO:0005783">
    <property type="term" value="C:endoplasmic reticulum"/>
    <property type="evidence" value="ECO:0007669"/>
    <property type="project" value="TreeGrafter"/>
</dbReference>
<evidence type="ECO:0000313" key="2">
    <source>
        <dbReference type="EMBL" id="GFS56463.1"/>
    </source>
</evidence>
<dbReference type="Proteomes" id="UP000887013">
    <property type="component" value="Unassembled WGS sequence"/>
</dbReference>
<protein>
    <submittedName>
        <fullName evidence="2">TBC1 domain family member 30</fullName>
    </submittedName>
</protein>
<dbReference type="EMBL" id="BMAW01046624">
    <property type="protein sequence ID" value="GFS56463.1"/>
    <property type="molecule type" value="Genomic_DNA"/>
</dbReference>
<dbReference type="PANTHER" id="PTHR13399:SF2">
    <property type="entry name" value="TRANSLOCON-ASSOCIATED PROTEIN SUBUNIT GAMMA"/>
    <property type="match status" value="1"/>
</dbReference>
<sequence>MPDLSSSKSCDNKMSVKGGDQDLKLKCTPDSSSFVLWKDAMKMVARLPDGIPPDFRKQLWLTLAKRHLESKNIDLKKAFSVCLSERSDPEDAELGTQIIKAFLGHVK</sequence>
<keyword evidence="3" id="KW-1185">Reference proteome</keyword>
<dbReference type="PANTHER" id="PTHR13399">
    <property type="entry name" value="TRANSLOCON-ASSOCIATED PROTEIN TRAP , GAMMA SUBUNIT"/>
    <property type="match status" value="1"/>
</dbReference>
<organism evidence="2 3">
    <name type="scientific">Nephila pilipes</name>
    <name type="common">Giant wood spider</name>
    <name type="synonym">Nephila maculata</name>
    <dbReference type="NCBI Taxonomy" id="299642"/>
    <lineage>
        <taxon>Eukaryota</taxon>
        <taxon>Metazoa</taxon>
        <taxon>Ecdysozoa</taxon>
        <taxon>Arthropoda</taxon>
        <taxon>Chelicerata</taxon>
        <taxon>Arachnida</taxon>
        <taxon>Araneae</taxon>
        <taxon>Araneomorphae</taxon>
        <taxon>Entelegynae</taxon>
        <taxon>Araneoidea</taxon>
        <taxon>Nephilidae</taxon>
        <taxon>Nephila</taxon>
    </lineage>
</organism>
<evidence type="ECO:0000313" key="3">
    <source>
        <dbReference type="Proteomes" id="UP000887013"/>
    </source>
</evidence>
<gene>
    <name evidence="2" type="primary">Tbc1d30</name>
    <name evidence="2" type="ORF">NPIL_278531</name>
</gene>
<accession>A0A8X6ISX7</accession>
<feature type="region of interest" description="Disordered" evidence="1">
    <location>
        <begin position="1"/>
        <end position="23"/>
    </location>
</feature>
<proteinExistence type="predicted"/>
<evidence type="ECO:0000256" key="1">
    <source>
        <dbReference type="SAM" id="MobiDB-lite"/>
    </source>
</evidence>
<reference evidence="2" key="1">
    <citation type="submission" date="2020-08" db="EMBL/GenBank/DDBJ databases">
        <title>Multicomponent nature underlies the extraordinary mechanical properties of spider dragline silk.</title>
        <authorList>
            <person name="Kono N."/>
            <person name="Nakamura H."/>
            <person name="Mori M."/>
            <person name="Yoshida Y."/>
            <person name="Ohtoshi R."/>
            <person name="Malay A.D."/>
            <person name="Moran D.A.P."/>
            <person name="Tomita M."/>
            <person name="Numata K."/>
            <person name="Arakawa K."/>
        </authorList>
    </citation>
    <scope>NUCLEOTIDE SEQUENCE</scope>
</reference>
<dbReference type="AlphaFoldDB" id="A0A8X6ISX7"/>